<comment type="caution">
    <text evidence="1">The sequence shown here is derived from an EMBL/GenBank/DDBJ whole genome shotgun (WGS) entry which is preliminary data.</text>
</comment>
<accession>A0A426ZE14</accession>
<name>A0A426ZE14_ENSVE</name>
<evidence type="ECO:0000313" key="1">
    <source>
        <dbReference type="EMBL" id="RRT62248.1"/>
    </source>
</evidence>
<evidence type="ECO:0000313" key="2">
    <source>
        <dbReference type="Proteomes" id="UP000287651"/>
    </source>
</evidence>
<sequence>MGVARAGVERLSKLAKRGLGTPRRLSGPAKGCLGSGCQMEDELLKLTHNVVALMVDLLKKVVDDYKKLVGFEISLIQTVVVVWVLLVPRPESDLVVTVASQSFLHRGSCVGFACRGAVASRSGLADNDIDLFLDGSLRVGRGIPRESTVILGEWSLVSDIALEMSLPNEVFTLVFEVVAFLHVMSMLSVEVIISSFVTPFQVCFEWVRGA</sequence>
<protein>
    <submittedName>
        <fullName evidence="1">Uncharacterized protein</fullName>
    </submittedName>
</protein>
<reference evidence="1 2" key="1">
    <citation type="journal article" date="2014" name="Agronomy (Basel)">
        <title>A Draft Genome Sequence for Ensete ventricosum, the Drought-Tolerant Tree Against Hunger.</title>
        <authorList>
            <person name="Harrison J."/>
            <person name="Moore K.A."/>
            <person name="Paszkiewicz K."/>
            <person name="Jones T."/>
            <person name="Grant M."/>
            <person name="Ambacheew D."/>
            <person name="Muzemil S."/>
            <person name="Studholme D.J."/>
        </authorList>
    </citation>
    <scope>NUCLEOTIDE SEQUENCE [LARGE SCALE GENOMIC DNA]</scope>
</reference>
<proteinExistence type="predicted"/>
<dbReference type="Proteomes" id="UP000287651">
    <property type="component" value="Unassembled WGS sequence"/>
</dbReference>
<organism evidence="1 2">
    <name type="scientific">Ensete ventricosum</name>
    <name type="common">Abyssinian banana</name>
    <name type="synonym">Musa ensete</name>
    <dbReference type="NCBI Taxonomy" id="4639"/>
    <lineage>
        <taxon>Eukaryota</taxon>
        <taxon>Viridiplantae</taxon>
        <taxon>Streptophyta</taxon>
        <taxon>Embryophyta</taxon>
        <taxon>Tracheophyta</taxon>
        <taxon>Spermatophyta</taxon>
        <taxon>Magnoliopsida</taxon>
        <taxon>Liliopsida</taxon>
        <taxon>Zingiberales</taxon>
        <taxon>Musaceae</taxon>
        <taxon>Ensete</taxon>
    </lineage>
</organism>
<dbReference type="AlphaFoldDB" id="A0A426ZE14"/>
<dbReference type="EMBL" id="AMZH03007064">
    <property type="protein sequence ID" value="RRT62248.1"/>
    <property type="molecule type" value="Genomic_DNA"/>
</dbReference>
<gene>
    <name evidence="1" type="ORF">B296_00032763</name>
</gene>